<comment type="caution">
    <text evidence="4">The sequence shown here is derived from an EMBL/GenBank/DDBJ whole genome shotgun (WGS) entry which is preliminary data.</text>
</comment>
<dbReference type="InterPro" id="IPR048254">
    <property type="entry name" value="CDP_ALCOHOL_P_TRANSF_CS"/>
</dbReference>
<dbReference type="GO" id="GO:0016780">
    <property type="term" value="F:phosphotransferase activity, for other substituted phosphate groups"/>
    <property type="evidence" value="ECO:0007669"/>
    <property type="project" value="InterPro"/>
</dbReference>
<sequence>MTDDNSNSPNEDGRLKSKSSPKTGRKVDSSIENPIDNMMIEISDKMSPTFKSMGYTPNGITTISLIFALGALYSLYNHDVYQFAIYLALAHLFDCMDGYYARKYDMVTDTGDKYDHFKDLLVAVGIIYVLFSKYNIMSFPVLMLSMMLLAVLSIISVGCHEKITHHSDKSETLAIFDIITPCRETCDKYTKYLRFFGPGTVIFVVIMCVFYLNSKLNCDDETDELSGSELVNVQSNLQVRDILDISRPFNGFGTTSTNPFI</sequence>
<evidence type="ECO:0000256" key="2">
    <source>
        <dbReference type="SAM" id="MobiDB-lite"/>
    </source>
</evidence>
<keyword evidence="1 4" id="KW-0808">Transferase</keyword>
<keyword evidence="3" id="KW-0472">Membrane</keyword>
<evidence type="ECO:0000313" key="5">
    <source>
        <dbReference type="Proteomes" id="UP000594342"/>
    </source>
</evidence>
<dbReference type="Gene3D" id="1.20.120.1760">
    <property type="match status" value="1"/>
</dbReference>
<dbReference type="InterPro" id="IPR043130">
    <property type="entry name" value="CDP-OH_PTrfase_TM_dom"/>
</dbReference>
<feature type="compositionally biased region" description="Polar residues" evidence="2">
    <location>
        <begin position="1"/>
        <end position="10"/>
    </location>
</feature>
<dbReference type="GO" id="GO:0016020">
    <property type="term" value="C:membrane"/>
    <property type="evidence" value="ECO:0007669"/>
    <property type="project" value="InterPro"/>
</dbReference>
<proteinExistence type="predicted"/>
<feature type="transmembrane region" description="Helical" evidence="3">
    <location>
        <begin position="55"/>
        <end position="75"/>
    </location>
</feature>
<dbReference type="Pfam" id="PF01066">
    <property type="entry name" value="CDP-OH_P_transf"/>
    <property type="match status" value="1"/>
</dbReference>
<keyword evidence="3" id="KW-0812">Transmembrane</keyword>
<gene>
    <name evidence="4" type="ORF">YASMINEVIRUS_1320</name>
</gene>
<evidence type="ECO:0000256" key="3">
    <source>
        <dbReference type="SAM" id="Phobius"/>
    </source>
</evidence>
<dbReference type="Proteomes" id="UP000594342">
    <property type="component" value="Unassembled WGS sequence"/>
</dbReference>
<dbReference type="InterPro" id="IPR000462">
    <property type="entry name" value="CDP-OH_P_trans"/>
</dbReference>
<keyword evidence="5" id="KW-1185">Reference proteome</keyword>
<feature type="transmembrane region" description="Helical" evidence="3">
    <location>
        <begin position="120"/>
        <end position="136"/>
    </location>
</feature>
<organism evidence="4 5">
    <name type="scientific">Yasminevirus sp. GU-2018</name>
    <dbReference type="NCBI Taxonomy" id="2420051"/>
    <lineage>
        <taxon>Viruses</taxon>
        <taxon>Varidnaviria</taxon>
        <taxon>Bamfordvirae</taxon>
        <taxon>Nucleocytoviricota</taxon>
        <taxon>Megaviricetes</taxon>
        <taxon>Imitervirales</taxon>
        <taxon>Mimiviridae</taxon>
        <taxon>Klosneuvirinae</taxon>
        <taxon>Yasminevirus</taxon>
        <taxon>Yasminevirus saudimassiliense</taxon>
    </lineage>
</organism>
<feature type="region of interest" description="Disordered" evidence="2">
    <location>
        <begin position="1"/>
        <end position="30"/>
    </location>
</feature>
<protein>
    <submittedName>
        <fullName evidence="4">CDP-alcohol phosphatidyltransferase</fullName>
    </submittedName>
</protein>
<feature type="transmembrane region" description="Helical" evidence="3">
    <location>
        <begin position="192"/>
        <end position="212"/>
    </location>
</feature>
<name>A0A5K0U9U6_9VIRU</name>
<accession>A0A5K0U9U6</accession>
<reference evidence="4 5" key="1">
    <citation type="submission" date="2018-10" db="EMBL/GenBank/DDBJ databases">
        <authorList>
            <consortium name="IHU Genomes"/>
        </authorList>
    </citation>
    <scope>NUCLEOTIDE SEQUENCE [LARGE SCALE GENOMIC DNA]</scope>
    <source>
        <strain evidence="4 5">A1</strain>
    </source>
</reference>
<dbReference type="PROSITE" id="PS00379">
    <property type="entry name" value="CDP_ALCOHOL_P_TRANSF"/>
    <property type="match status" value="1"/>
</dbReference>
<keyword evidence="3" id="KW-1133">Transmembrane helix</keyword>
<evidence type="ECO:0000256" key="1">
    <source>
        <dbReference type="ARBA" id="ARBA00022679"/>
    </source>
</evidence>
<evidence type="ECO:0000313" key="4">
    <source>
        <dbReference type="EMBL" id="VBB18788.1"/>
    </source>
</evidence>
<dbReference type="EMBL" id="UPSH01000001">
    <property type="protein sequence ID" value="VBB18788.1"/>
    <property type="molecule type" value="Genomic_DNA"/>
</dbReference>
<dbReference type="GO" id="GO:0008654">
    <property type="term" value="P:phospholipid biosynthetic process"/>
    <property type="evidence" value="ECO:0007669"/>
    <property type="project" value="InterPro"/>
</dbReference>
<feature type="transmembrane region" description="Helical" evidence="3">
    <location>
        <begin position="81"/>
        <end position="100"/>
    </location>
</feature>